<dbReference type="CDD" id="cd17574">
    <property type="entry name" value="REC_OmpR"/>
    <property type="match status" value="1"/>
</dbReference>
<dbReference type="GO" id="GO:0000976">
    <property type="term" value="F:transcription cis-regulatory region binding"/>
    <property type="evidence" value="ECO:0007669"/>
    <property type="project" value="TreeGrafter"/>
</dbReference>
<feature type="DNA-binding region" description="OmpR/PhoB-type" evidence="8">
    <location>
        <begin position="138"/>
        <end position="237"/>
    </location>
</feature>
<dbReference type="GO" id="GO:0006355">
    <property type="term" value="P:regulation of DNA-templated transcription"/>
    <property type="evidence" value="ECO:0007669"/>
    <property type="project" value="InterPro"/>
</dbReference>
<dbReference type="Proteomes" id="UP000261905">
    <property type="component" value="Unassembled WGS sequence"/>
</dbReference>
<dbReference type="Gene3D" id="3.40.50.2300">
    <property type="match status" value="1"/>
</dbReference>
<dbReference type="Pfam" id="PF00486">
    <property type="entry name" value="Trans_reg_C"/>
    <property type="match status" value="1"/>
</dbReference>
<evidence type="ECO:0000256" key="1">
    <source>
        <dbReference type="ARBA" id="ARBA00004496"/>
    </source>
</evidence>
<name>A0A371P641_9BACL</name>
<comment type="subcellular location">
    <subcellularLocation>
        <location evidence="1">Cytoplasm</location>
    </subcellularLocation>
</comment>
<evidence type="ECO:0000256" key="6">
    <source>
        <dbReference type="ARBA" id="ARBA00023163"/>
    </source>
</evidence>
<dbReference type="RefSeq" id="WP_116048543.1">
    <property type="nucleotide sequence ID" value="NZ_QUBQ01000005.1"/>
</dbReference>
<evidence type="ECO:0000313" key="12">
    <source>
        <dbReference type="Proteomes" id="UP000261905"/>
    </source>
</evidence>
<dbReference type="OrthoDB" id="9790442at2"/>
<evidence type="ECO:0000256" key="2">
    <source>
        <dbReference type="ARBA" id="ARBA00022553"/>
    </source>
</evidence>
<dbReference type="GO" id="GO:0000156">
    <property type="term" value="F:phosphorelay response regulator activity"/>
    <property type="evidence" value="ECO:0007669"/>
    <property type="project" value="TreeGrafter"/>
</dbReference>
<feature type="domain" description="OmpR/PhoB-type" evidence="10">
    <location>
        <begin position="138"/>
        <end position="237"/>
    </location>
</feature>
<dbReference type="InterPro" id="IPR036388">
    <property type="entry name" value="WH-like_DNA-bd_sf"/>
</dbReference>
<dbReference type="SMART" id="SM00862">
    <property type="entry name" value="Trans_reg_C"/>
    <property type="match status" value="1"/>
</dbReference>
<dbReference type="FunFam" id="3.40.50.2300:FF:000001">
    <property type="entry name" value="DNA-binding response regulator PhoB"/>
    <property type="match status" value="1"/>
</dbReference>
<dbReference type="InterPro" id="IPR001789">
    <property type="entry name" value="Sig_transdc_resp-reg_receiver"/>
</dbReference>
<sequence length="238" mass="26844">MTASLLLIEDDFSISEMVVDYLSKEGYLVTTVNDGGDAMQAFDGGTYDLVLLDLMLPNVNGLDLLQRIRERSKVPILILSAKDGEVDKALGLRFGADDYIAKPFSLLELSARVSASIRRATQYVSMTEPILPAEEAEQALLVCGDLSMDPDNFTVTKRGEDVKLTAKEFQILKLFVQHPTRVYTKALLYQLVWNDDYYGDENVINVHMRRLREKIEDDPSHPCYIRTLWGIGYRLGEA</sequence>
<dbReference type="GO" id="GO:0005829">
    <property type="term" value="C:cytosol"/>
    <property type="evidence" value="ECO:0007669"/>
    <property type="project" value="TreeGrafter"/>
</dbReference>
<accession>A0A371P641</accession>
<evidence type="ECO:0000256" key="4">
    <source>
        <dbReference type="ARBA" id="ARBA00023015"/>
    </source>
</evidence>
<proteinExistence type="predicted"/>
<keyword evidence="2 7" id="KW-0597">Phosphoprotein</keyword>
<dbReference type="PANTHER" id="PTHR48111">
    <property type="entry name" value="REGULATOR OF RPOS"/>
    <property type="match status" value="1"/>
</dbReference>
<keyword evidence="3" id="KW-0902">Two-component regulatory system</keyword>
<reference evidence="11 12" key="1">
    <citation type="submission" date="2018-08" db="EMBL/GenBank/DDBJ databases">
        <title>Paenibacillus sp. M4BSY-1, whole genome shotgun sequence.</title>
        <authorList>
            <person name="Tuo L."/>
        </authorList>
    </citation>
    <scope>NUCLEOTIDE SEQUENCE [LARGE SCALE GENOMIC DNA]</scope>
    <source>
        <strain evidence="11 12">M4BSY-1</strain>
    </source>
</reference>
<dbReference type="InterPro" id="IPR039420">
    <property type="entry name" value="WalR-like"/>
</dbReference>
<dbReference type="InterPro" id="IPR011006">
    <property type="entry name" value="CheY-like_superfamily"/>
</dbReference>
<evidence type="ECO:0000256" key="8">
    <source>
        <dbReference type="PROSITE-ProRule" id="PRU01091"/>
    </source>
</evidence>
<dbReference type="InterPro" id="IPR001867">
    <property type="entry name" value="OmpR/PhoB-type_DNA-bd"/>
</dbReference>
<dbReference type="AlphaFoldDB" id="A0A371P641"/>
<dbReference type="SUPFAM" id="SSF52172">
    <property type="entry name" value="CheY-like"/>
    <property type="match status" value="1"/>
</dbReference>
<organism evidence="11 12">
    <name type="scientific">Paenibacillus paeoniae</name>
    <dbReference type="NCBI Taxonomy" id="2292705"/>
    <lineage>
        <taxon>Bacteria</taxon>
        <taxon>Bacillati</taxon>
        <taxon>Bacillota</taxon>
        <taxon>Bacilli</taxon>
        <taxon>Bacillales</taxon>
        <taxon>Paenibacillaceae</taxon>
        <taxon>Paenibacillus</taxon>
    </lineage>
</organism>
<dbReference type="GO" id="GO:0032993">
    <property type="term" value="C:protein-DNA complex"/>
    <property type="evidence" value="ECO:0007669"/>
    <property type="project" value="TreeGrafter"/>
</dbReference>
<gene>
    <name evidence="11" type="ORF">DX130_20390</name>
</gene>
<keyword evidence="5 8" id="KW-0238">DNA-binding</keyword>
<feature type="modified residue" description="4-aspartylphosphate" evidence="7">
    <location>
        <position position="53"/>
    </location>
</feature>
<evidence type="ECO:0000256" key="7">
    <source>
        <dbReference type="PROSITE-ProRule" id="PRU00169"/>
    </source>
</evidence>
<dbReference type="Pfam" id="PF00072">
    <property type="entry name" value="Response_reg"/>
    <property type="match status" value="1"/>
</dbReference>
<dbReference type="FunFam" id="1.10.10.10:FF:000018">
    <property type="entry name" value="DNA-binding response regulator ResD"/>
    <property type="match status" value="1"/>
</dbReference>
<feature type="domain" description="Response regulatory" evidence="9">
    <location>
        <begin position="4"/>
        <end position="117"/>
    </location>
</feature>
<dbReference type="CDD" id="cd00383">
    <property type="entry name" value="trans_reg_C"/>
    <property type="match status" value="1"/>
</dbReference>
<keyword evidence="6" id="KW-0804">Transcription</keyword>
<keyword evidence="4" id="KW-0805">Transcription regulation</keyword>
<dbReference type="Gene3D" id="1.10.10.10">
    <property type="entry name" value="Winged helix-like DNA-binding domain superfamily/Winged helix DNA-binding domain"/>
    <property type="match status" value="1"/>
</dbReference>
<keyword evidence="12" id="KW-1185">Reference proteome</keyword>
<evidence type="ECO:0000256" key="3">
    <source>
        <dbReference type="ARBA" id="ARBA00023012"/>
    </source>
</evidence>
<dbReference type="SMART" id="SM00448">
    <property type="entry name" value="REC"/>
    <property type="match status" value="1"/>
</dbReference>
<evidence type="ECO:0000256" key="5">
    <source>
        <dbReference type="ARBA" id="ARBA00023125"/>
    </source>
</evidence>
<dbReference type="InterPro" id="IPR016032">
    <property type="entry name" value="Sig_transdc_resp-reg_C-effctor"/>
</dbReference>
<dbReference type="PROSITE" id="PS50110">
    <property type="entry name" value="RESPONSE_REGULATORY"/>
    <property type="match status" value="1"/>
</dbReference>
<evidence type="ECO:0000313" key="11">
    <source>
        <dbReference type="EMBL" id="REK71369.1"/>
    </source>
</evidence>
<dbReference type="EMBL" id="QUBQ01000005">
    <property type="protein sequence ID" value="REK71369.1"/>
    <property type="molecule type" value="Genomic_DNA"/>
</dbReference>
<protein>
    <submittedName>
        <fullName evidence="11">DNA-binding response regulator</fullName>
    </submittedName>
</protein>
<dbReference type="Gene3D" id="6.10.250.690">
    <property type="match status" value="1"/>
</dbReference>
<dbReference type="PANTHER" id="PTHR48111:SF26">
    <property type="entry name" value="STAGE 0 SPORULATION PROTEIN A HOMOLOG"/>
    <property type="match status" value="1"/>
</dbReference>
<evidence type="ECO:0000259" key="10">
    <source>
        <dbReference type="PROSITE" id="PS51755"/>
    </source>
</evidence>
<dbReference type="PROSITE" id="PS51755">
    <property type="entry name" value="OMPR_PHOB"/>
    <property type="match status" value="1"/>
</dbReference>
<evidence type="ECO:0000259" key="9">
    <source>
        <dbReference type="PROSITE" id="PS50110"/>
    </source>
</evidence>
<dbReference type="SUPFAM" id="SSF46894">
    <property type="entry name" value="C-terminal effector domain of the bipartite response regulators"/>
    <property type="match status" value="1"/>
</dbReference>
<comment type="caution">
    <text evidence="11">The sequence shown here is derived from an EMBL/GenBank/DDBJ whole genome shotgun (WGS) entry which is preliminary data.</text>
</comment>